<reference evidence="1 2" key="1">
    <citation type="submission" date="2015-04" db="EMBL/GenBank/DDBJ databases">
        <title>Whole genome shotgun sequence of Flavihumibacter petaseus NBRC 106054.</title>
        <authorList>
            <person name="Miyazawa S."/>
            <person name="Hosoyama A."/>
            <person name="Hashimoto M."/>
            <person name="Noguchi M."/>
            <person name="Tsuchikane K."/>
            <person name="Ohji S."/>
            <person name="Yamazoe A."/>
            <person name="Ichikawa N."/>
            <person name="Kimura A."/>
            <person name="Fujita N."/>
        </authorList>
    </citation>
    <scope>NUCLEOTIDE SEQUENCE [LARGE SCALE GENOMIC DNA]</scope>
    <source>
        <strain evidence="1 2">NBRC 106054</strain>
    </source>
</reference>
<comment type="caution">
    <text evidence="1">The sequence shown here is derived from an EMBL/GenBank/DDBJ whole genome shotgun (WGS) entry which is preliminary data.</text>
</comment>
<protein>
    <submittedName>
        <fullName evidence="1">Uncharacterized protein</fullName>
    </submittedName>
</protein>
<gene>
    <name evidence="1" type="ORF">FPE01S_05_01060</name>
</gene>
<accession>A0A0E9N6U1</accession>
<dbReference type="RefSeq" id="WP_046371425.1">
    <property type="nucleotide sequence ID" value="NZ_BBWV01000005.1"/>
</dbReference>
<name>A0A0E9N6U1_9BACT</name>
<dbReference type="EMBL" id="BBWV01000005">
    <property type="protein sequence ID" value="GAO45411.1"/>
    <property type="molecule type" value="Genomic_DNA"/>
</dbReference>
<dbReference type="STRING" id="1220578.FPE01S_05_01060"/>
<sequence>MSWISGNCQDDRNFSCYYETFGEWVCDAYGCEYVIESWCVDSDEPCYSVNDGGYLTGYVDHRQPQGGGGW</sequence>
<organism evidence="1 2">
    <name type="scientific">Flavihumibacter petaseus NBRC 106054</name>
    <dbReference type="NCBI Taxonomy" id="1220578"/>
    <lineage>
        <taxon>Bacteria</taxon>
        <taxon>Pseudomonadati</taxon>
        <taxon>Bacteroidota</taxon>
        <taxon>Chitinophagia</taxon>
        <taxon>Chitinophagales</taxon>
        <taxon>Chitinophagaceae</taxon>
        <taxon>Flavihumibacter</taxon>
    </lineage>
</organism>
<evidence type="ECO:0000313" key="2">
    <source>
        <dbReference type="Proteomes" id="UP000033121"/>
    </source>
</evidence>
<proteinExistence type="predicted"/>
<dbReference type="AlphaFoldDB" id="A0A0E9N6U1"/>
<dbReference type="Proteomes" id="UP000033121">
    <property type="component" value="Unassembled WGS sequence"/>
</dbReference>
<keyword evidence="2" id="KW-1185">Reference proteome</keyword>
<evidence type="ECO:0000313" key="1">
    <source>
        <dbReference type="EMBL" id="GAO45411.1"/>
    </source>
</evidence>